<proteinExistence type="predicted"/>
<dbReference type="EMBL" id="JAHRIO010027161">
    <property type="protein sequence ID" value="MEQ2166937.1"/>
    <property type="molecule type" value="Genomic_DNA"/>
</dbReference>
<evidence type="ECO:0000256" key="1">
    <source>
        <dbReference type="ARBA" id="ARBA00022737"/>
    </source>
</evidence>
<organism evidence="2 3">
    <name type="scientific">Goodea atripinnis</name>
    <dbReference type="NCBI Taxonomy" id="208336"/>
    <lineage>
        <taxon>Eukaryota</taxon>
        <taxon>Metazoa</taxon>
        <taxon>Chordata</taxon>
        <taxon>Craniata</taxon>
        <taxon>Vertebrata</taxon>
        <taxon>Euteleostomi</taxon>
        <taxon>Actinopterygii</taxon>
        <taxon>Neopterygii</taxon>
        <taxon>Teleostei</taxon>
        <taxon>Neoteleostei</taxon>
        <taxon>Acanthomorphata</taxon>
        <taxon>Ovalentaria</taxon>
        <taxon>Atherinomorphae</taxon>
        <taxon>Cyprinodontiformes</taxon>
        <taxon>Goodeidae</taxon>
        <taxon>Goodea</taxon>
    </lineage>
</organism>
<dbReference type="NCBIfam" id="TIGR03804">
    <property type="entry name" value="para_beta_helix"/>
    <property type="match status" value="1"/>
</dbReference>
<accession>A0ABV0N6A9</accession>
<dbReference type="Proteomes" id="UP001476798">
    <property type="component" value="Unassembled WGS sequence"/>
</dbReference>
<name>A0ABV0N6A9_9TELE</name>
<gene>
    <name evidence="2" type="ORF">GOODEAATRI_033608</name>
</gene>
<feature type="non-terminal residue" evidence="2">
    <location>
        <position position="1"/>
    </location>
</feature>
<comment type="caution">
    <text evidence="2">The sequence shown here is derived from an EMBL/GenBank/DDBJ whole genome shotgun (WGS) entry which is preliminary data.</text>
</comment>
<keyword evidence="3" id="KW-1185">Reference proteome</keyword>
<sequence length="57" mass="6421">EMLYSTHEKGQGVIEENEVYSNTLAGVWVTTGSTPVLRKNRIHSGKQVTCLQLKLYL</sequence>
<reference evidence="2 3" key="1">
    <citation type="submission" date="2021-06" db="EMBL/GenBank/DDBJ databases">
        <authorList>
            <person name="Palmer J.M."/>
        </authorList>
    </citation>
    <scope>NUCLEOTIDE SEQUENCE [LARGE SCALE GENOMIC DNA]</scope>
    <source>
        <strain evidence="2 3">GA_2019</strain>
        <tissue evidence="2">Muscle</tissue>
    </source>
</reference>
<evidence type="ECO:0000313" key="2">
    <source>
        <dbReference type="EMBL" id="MEQ2166937.1"/>
    </source>
</evidence>
<keyword evidence="1" id="KW-0677">Repeat</keyword>
<evidence type="ECO:0000313" key="3">
    <source>
        <dbReference type="Proteomes" id="UP001476798"/>
    </source>
</evidence>
<dbReference type="InterPro" id="IPR022441">
    <property type="entry name" value="Para_beta_helix_rpt-2"/>
</dbReference>
<dbReference type="PANTHER" id="PTHR22990:SF20">
    <property type="entry name" value="F-BOX ONLY PROTEIN 11"/>
    <property type="match status" value="1"/>
</dbReference>
<dbReference type="InterPro" id="IPR051550">
    <property type="entry name" value="SCF-Subunits/Alg-Epimerases"/>
</dbReference>
<protein>
    <submittedName>
        <fullName evidence="2">Uncharacterized protein</fullName>
    </submittedName>
</protein>
<dbReference type="PANTHER" id="PTHR22990">
    <property type="entry name" value="F-BOX ONLY PROTEIN"/>
    <property type="match status" value="1"/>
</dbReference>